<dbReference type="GO" id="GO:0016020">
    <property type="term" value="C:membrane"/>
    <property type="evidence" value="ECO:0007669"/>
    <property type="project" value="UniProtKB-UniRule"/>
</dbReference>
<proteinExistence type="predicted"/>
<dbReference type="InterPro" id="IPR005330">
    <property type="entry name" value="MHYT_dom"/>
</dbReference>
<dbReference type="InterPro" id="IPR000160">
    <property type="entry name" value="GGDEF_dom"/>
</dbReference>
<dbReference type="EC" id="3.1.4.52" evidence="1"/>
<dbReference type="Proteomes" id="UP000621390">
    <property type="component" value="Unassembled WGS sequence"/>
</dbReference>
<dbReference type="PROSITE" id="PS50924">
    <property type="entry name" value="MHYT"/>
    <property type="match status" value="1"/>
</dbReference>
<dbReference type="SMART" id="SM00091">
    <property type="entry name" value="PAS"/>
    <property type="match status" value="1"/>
</dbReference>
<dbReference type="Gene3D" id="3.20.20.450">
    <property type="entry name" value="EAL domain"/>
    <property type="match status" value="1"/>
</dbReference>
<dbReference type="PROSITE" id="PS50883">
    <property type="entry name" value="EAL"/>
    <property type="match status" value="1"/>
</dbReference>
<dbReference type="GO" id="GO:0071111">
    <property type="term" value="F:cyclic-guanylate-specific phosphodiesterase activity"/>
    <property type="evidence" value="ECO:0007669"/>
    <property type="project" value="UniProtKB-EC"/>
</dbReference>
<evidence type="ECO:0000256" key="2">
    <source>
        <dbReference type="ARBA" id="ARBA00022636"/>
    </source>
</evidence>
<dbReference type="InterPro" id="IPR001633">
    <property type="entry name" value="EAL_dom"/>
</dbReference>
<evidence type="ECO:0000256" key="1">
    <source>
        <dbReference type="ARBA" id="ARBA00012282"/>
    </source>
</evidence>
<evidence type="ECO:0000259" key="5">
    <source>
        <dbReference type="PROSITE" id="PS50113"/>
    </source>
</evidence>
<keyword evidence="3" id="KW-0472">Membrane</keyword>
<keyword evidence="3" id="KW-0812">Transmembrane</keyword>
<dbReference type="InterPro" id="IPR000700">
    <property type="entry name" value="PAS-assoc_C"/>
</dbReference>
<evidence type="ECO:0000313" key="10">
    <source>
        <dbReference type="EMBL" id="MBJ7316574.1"/>
    </source>
</evidence>
<dbReference type="SUPFAM" id="SSF141868">
    <property type="entry name" value="EAL domain-like"/>
    <property type="match status" value="1"/>
</dbReference>
<keyword evidence="2" id="KW-0973">c-di-GMP</keyword>
<dbReference type="PROSITE" id="PS50113">
    <property type="entry name" value="PAC"/>
    <property type="match status" value="1"/>
</dbReference>
<dbReference type="PANTHER" id="PTHR44757">
    <property type="entry name" value="DIGUANYLATE CYCLASE DGCP"/>
    <property type="match status" value="1"/>
</dbReference>
<dbReference type="InterPro" id="IPR000014">
    <property type="entry name" value="PAS"/>
</dbReference>
<feature type="domain" description="PAC" evidence="5">
    <location>
        <begin position="344"/>
        <end position="396"/>
    </location>
</feature>
<dbReference type="Pfam" id="PF13426">
    <property type="entry name" value="PAS_9"/>
    <property type="match status" value="1"/>
</dbReference>
<evidence type="ECO:0000259" key="6">
    <source>
        <dbReference type="PROSITE" id="PS50883"/>
    </source>
</evidence>
<accession>A0A8I1GBB1</accession>
<feature type="transmembrane region" description="Helical" evidence="3">
    <location>
        <begin position="156"/>
        <end position="175"/>
    </location>
</feature>
<dbReference type="Pfam" id="PF00990">
    <property type="entry name" value="GGDEF"/>
    <property type="match status" value="1"/>
</dbReference>
<dbReference type="InterPro" id="IPR035919">
    <property type="entry name" value="EAL_sf"/>
</dbReference>
<dbReference type="InterPro" id="IPR035965">
    <property type="entry name" value="PAS-like_dom_sf"/>
</dbReference>
<gene>
    <name evidence="9" type="ORF">JHC10_08995</name>
    <name evidence="10" type="ORF">JHC11_11325</name>
</gene>
<dbReference type="RefSeq" id="WP_199494547.1">
    <property type="nucleotide sequence ID" value="NZ_JAEMOO010000024.1"/>
</dbReference>
<dbReference type="CDD" id="cd00130">
    <property type="entry name" value="PAS"/>
    <property type="match status" value="1"/>
</dbReference>
<feature type="domain" description="MHYT" evidence="8">
    <location>
        <begin position="23"/>
        <end position="220"/>
    </location>
</feature>
<dbReference type="EMBL" id="JAEMOP010000009">
    <property type="protein sequence ID" value="MBJ7316574.1"/>
    <property type="molecule type" value="Genomic_DNA"/>
</dbReference>
<evidence type="ECO:0000313" key="12">
    <source>
        <dbReference type="Proteomes" id="UP000655994"/>
    </source>
</evidence>
<dbReference type="SMART" id="SM00267">
    <property type="entry name" value="GGDEF"/>
    <property type="match status" value="1"/>
</dbReference>
<dbReference type="CDD" id="cd01948">
    <property type="entry name" value="EAL"/>
    <property type="match status" value="1"/>
</dbReference>
<dbReference type="AlphaFoldDB" id="A0A8I1GBB1"/>
<feature type="domain" description="GGDEF" evidence="7">
    <location>
        <begin position="428"/>
        <end position="567"/>
    </location>
</feature>
<feature type="domain" description="EAL" evidence="6">
    <location>
        <begin position="576"/>
        <end position="830"/>
    </location>
</feature>
<sequence length="830" mass="92345">MQDTLYTFFDLGQFARLPLTGSHHSGLVALSYCVALLASYTAILTLERVQLHTRKASRYSWLLVSSIIAGIGVWSMHFIGMLAFELNLPMNHGVGLTLLSIIPAIVGSFFALKGQVAAPSVRQTLFGGTVLGAGIGLMHYTGMAAMILPASLRYDPLWFLFSVVVAVSLGIIALLTYRRYRHAENMTLSNRRTVQIIVAAIMALAISGMHYTAMIAANFYPTGESEALFTGHSSWLAYGVGIGAAFSACMAIVATRIDHRLQQQQKLAQMSAKQLYEVISAIDDGLLLFDERNRVLLANEAFARLTGDNLDKIKAQKLDIEHYLEHANELLEYIQSTLDSGKAWHGKVKVKKRSGISFPVRLSISEVRYQDQKERHFVATVTDITAEVEASERIRNLAYNDALTGLANRRSLLDHLHQELTHSEKNDETGALILCDIDKFKILNNTLGSDMGDLLLKRVAERLQNSTKSNSFLARLSANEFAIVLTGISSGNLANVKQQLLTRIYQLQEQLQQPYQLNSYTHLCSFSAGASLFEDSQLNAETLMTQAGLALSHSKRKGIGEVSLFHQELADAVTKRVKLEEQLRHAIKQQEFELYLQPQVNSVEKITGAEALIRWPQKNGSFISPADFIPLAEETGLIIPLGYWITERACSILQQWQQDPVKSTLQLSINVSAKQFQQPDFVEQVKGLIKAYAVKKHQLKLELTESLLMDDISDITNKIQQLKEVGVEFALDDFGTGYSSLSYLMQIPFDTLKIDVSFVRNMLDSEEKAQIVHTIIQLGESLKLSIVAEGVETQQQFDYLSSLGCSNFQGYLFSKPLPEAEFSKSDNSSI</sequence>
<dbReference type="SMART" id="SM00052">
    <property type="entry name" value="EAL"/>
    <property type="match status" value="1"/>
</dbReference>
<evidence type="ECO:0000313" key="9">
    <source>
        <dbReference type="EMBL" id="MBJ7267075.1"/>
    </source>
</evidence>
<organism evidence="10 11">
    <name type="scientific">Idiomarina abyssalis</name>
    <dbReference type="NCBI Taxonomy" id="86102"/>
    <lineage>
        <taxon>Bacteria</taxon>
        <taxon>Pseudomonadati</taxon>
        <taxon>Pseudomonadota</taxon>
        <taxon>Gammaproteobacteria</taxon>
        <taxon>Alteromonadales</taxon>
        <taxon>Idiomarinaceae</taxon>
        <taxon>Idiomarina</taxon>
    </lineage>
</organism>
<evidence type="ECO:0000313" key="11">
    <source>
        <dbReference type="Proteomes" id="UP000621390"/>
    </source>
</evidence>
<dbReference type="InterPro" id="IPR043128">
    <property type="entry name" value="Rev_trsase/Diguanyl_cyclase"/>
</dbReference>
<dbReference type="NCBIfam" id="TIGR00229">
    <property type="entry name" value="sensory_box"/>
    <property type="match status" value="1"/>
</dbReference>
<dbReference type="CDD" id="cd01949">
    <property type="entry name" value="GGDEF"/>
    <property type="match status" value="1"/>
</dbReference>
<feature type="domain" description="PAS" evidence="4">
    <location>
        <begin position="271"/>
        <end position="341"/>
    </location>
</feature>
<feature type="transmembrane region" description="Helical" evidence="3">
    <location>
        <begin position="235"/>
        <end position="257"/>
    </location>
</feature>
<dbReference type="PROSITE" id="PS50112">
    <property type="entry name" value="PAS"/>
    <property type="match status" value="1"/>
</dbReference>
<dbReference type="PANTHER" id="PTHR44757:SF2">
    <property type="entry name" value="BIOFILM ARCHITECTURE MAINTENANCE PROTEIN MBAA"/>
    <property type="match status" value="1"/>
</dbReference>
<dbReference type="InterPro" id="IPR029787">
    <property type="entry name" value="Nucleotide_cyclase"/>
</dbReference>
<dbReference type="SMART" id="SM00086">
    <property type="entry name" value="PAC"/>
    <property type="match status" value="1"/>
</dbReference>
<dbReference type="SUPFAM" id="SSF55073">
    <property type="entry name" value="Nucleotide cyclase"/>
    <property type="match status" value="1"/>
</dbReference>
<name>A0A8I1GBB1_9GAMM</name>
<feature type="transmembrane region" description="Helical" evidence="3">
    <location>
        <begin position="124"/>
        <end position="150"/>
    </location>
</feature>
<evidence type="ECO:0000256" key="3">
    <source>
        <dbReference type="PROSITE-ProRule" id="PRU00244"/>
    </source>
</evidence>
<dbReference type="Gene3D" id="3.30.70.270">
    <property type="match status" value="1"/>
</dbReference>
<dbReference type="InterPro" id="IPR001610">
    <property type="entry name" value="PAC"/>
</dbReference>
<dbReference type="SUPFAM" id="SSF55785">
    <property type="entry name" value="PYP-like sensor domain (PAS domain)"/>
    <property type="match status" value="1"/>
</dbReference>
<feature type="transmembrane region" description="Helical" evidence="3">
    <location>
        <begin position="59"/>
        <end position="84"/>
    </location>
</feature>
<feature type="transmembrane region" description="Helical" evidence="3">
    <location>
        <begin position="196"/>
        <end position="220"/>
    </location>
</feature>
<evidence type="ECO:0000259" key="7">
    <source>
        <dbReference type="PROSITE" id="PS50887"/>
    </source>
</evidence>
<reference evidence="10 12" key="1">
    <citation type="submission" date="2020-09" db="EMBL/GenBank/DDBJ databases">
        <title>Draft Genomes of Bacterial Isolates from North Pond Shallow Sediments.</title>
        <authorList>
            <person name="Kiel Reese B."/>
            <person name="Mullis M."/>
            <person name="Weisend R.E."/>
        </authorList>
    </citation>
    <scope>NUCLEOTIDE SEQUENCE</scope>
    <source>
        <strain evidence="10">KJE-2</strain>
        <strain evidence="9 12">KJE-3</strain>
    </source>
</reference>
<dbReference type="PROSITE" id="PS50887">
    <property type="entry name" value="GGDEF"/>
    <property type="match status" value="1"/>
</dbReference>
<evidence type="ECO:0000259" key="8">
    <source>
        <dbReference type="PROSITE" id="PS50924"/>
    </source>
</evidence>
<comment type="caution">
    <text evidence="10">The sequence shown here is derived from an EMBL/GenBank/DDBJ whole genome shotgun (WGS) entry which is preliminary data.</text>
</comment>
<dbReference type="Pfam" id="PF03707">
    <property type="entry name" value="MHYT"/>
    <property type="match status" value="2"/>
</dbReference>
<dbReference type="Gene3D" id="3.30.450.20">
    <property type="entry name" value="PAS domain"/>
    <property type="match status" value="1"/>
</dbReference>
<dbReference type="InterPro" id="IPR052155">
    <property type="entry name" value="Biofilm_reg_signaling"/>
</dbReference>
<keyword evidence="12" id="KW-1185">Reference proteome</keyword>
<feature type="transmembrane region" description="Helical" evidence="3">
    <location>
        <begin position="27"/>
        <end position="47"/>
    </location>
</feature>
<protein>
    <recommendedName>
        <fullName evidence="1">cyclic-guanylate-specific phosphodiesterase</fullName>
        <ecNumber evidence="1">3.1.4.52</ecNumber>
    </recommendedName>
</protein>
<evidence type="ECO:0000259" key="4">
    <source>
        <dbReference type="PROSITE" id="PS50112"/>
    </source>
</evidence>
<dbReference type="FunFam" id="3.20.20.450:FF:000001">
    <property type="entry name" value="Cyclic di-GMP phosphodiesterase yahA"/>
    <property type="match status" value="1"/>
</dbReference>
<dbReference type="NCBIfam" id="TIGR00254">
    <property type="entry name" value="GGDEF"/>
    <property type="match status" value="1"/>
</dbReference>
<dbReference type="Proteomes" id="UP000655994">
    <property type="component" value="Unassembled WGS sequence"/>
</dbReference>
<keyword evidence="3" id="KW-1133">Transmembrane helix</keyword>
<dbReference type="Pfam" id="PF00563">
    <property type="entry name" value="EAL"/>
    <property type="match status" value="1"/>
</dbReference>
<feature type="transmembrane region" description="Helical" evidence="3">
    <location>
        <begin position="90"/>
        <end position="112"/>
    </location>
</feature>
<dbReference type="EMBL" id="JAEMOS010000025">
    <property type="protein sequence ID" value="MBJ7267075.1"/>
    <property type="molecule type" value="Genomic_DNA"/>
</dbReference>